<dbReference type="Pfam" id="PF20102">
    <property type="entry name" value="DUF6492"/>
    <property type="match status" value="1"/>
</dbReference>
<proteinExistence type="predicted"/>
<name>A0A1V0AAT8_9ACTN</name>
<keyword evidence="2" id="KW-1185">Reference proteome</keyword>
<sequence length="302" mass="34377">MLPDHRTRRESSVSKLAVITPSYAQDVELFADLHRSVLEFTSDDTIHHVFVPPGDREAFARFEGPRCHVWVRSELLPRRYLRMPGTDLYVNYRRPWPPLRGWVMQQTVKIASAGLIDADAMLVVDSDAVLVRPTGVESFSRDGRLCLYRLENGVTAEMKRHVIWHQVARDLLGLPPSPPPPLPDYVTALTFWDPEVVRAMQRRITQVTGRDWLDVFNSRLHVSEFILYGVFVDEVLKADLPVNTTICHLSYNHEPWDEATATAFADRLPPDAVGMMISAKSHTPMEVRQAAIRRCAQVVESS</sequence>
<reference evidence="2" key="1">
    <citation type="journal article" date="2017" name="Med. Chem. Commun.">
        <title>Nonomuraea sp. ATCC 55076 harbours the largest actinomycete chromosome to date and the kistamicin biosynthetic gene cluster.</title>
        <authorList>
            <person name="Nazari B."/>
            <person name="Forneris C.C."/>
            <person name="Gibson M.I."/>
            <person name="Moon K."/>
            <person name="Schramma K.R."/>
            <person name="Seyedsayamdost M.R."/>
        </authorList>
    </citation>
    <scope>NUCLEOTIDE SEQUENCE [LARGE SCALE GENOMIC DNA]</scope>
    <source>
        <strain evidence="2">ATCC 55076</strain>
    </source>
</reference>
<gene>
    <name evidence="1" type="ORF">BKM31_42750</name>
</gene>
<protein>
    <submittedName>
        <fullName evidence="1">Uncharacterized protein</fullName>
    </submittedName>
</protein>
<dbReference type="EMBL" id="CP017717">
    <property type="protein sequence ID" value="AQZ67289.1"/>
    <property type="molecule type" value="Genomic_DNA"/>
</dbReference>
<dbReference type="AlphaFoldDB" id="A0A1V0AAT8"/>
<dbReference type="KEGG" id="noa:BKM31_42750"/>
<evidence type="ECO:0000313" key="1">
    <source>
        <dbReference type="EMBL" id="AQZ67289.1"/>
    </source>
</evidence>
<evidence type="ECO:0000313" key="2">
    <source>
        <dbReference type="Proteomes" id="UP000190797"/>
    </source>
</evidence>
<dbReference type="InterPro" id="IPR045499">
    <property type="entry name" value="DUF6492"/>
</dbReference>
<organism evidence="1 2">
    <name type="scientific">[Actinomadura] parvosata subsp. kistnae</name>
    <dbReference type="NCBI Taxonomy" id="1909395"/>
    <lineage>
        <taxon>Bacteria</taxon>
        <taxon>Bacillati</taxon>
        <taxon>Actinomycetota</taxon>
        <taxon>Actinomycetes</taxon>
        <taxon>Streptosporangiales</taxon>
        <taxon>Streptosporangiaceae</taxon>
        <taxon>Nonomuraea</taxon>
    </lineage>
</organism>
<accession>A0A1V0AAT8</accession>
<dbReference type="Proteomes" id="UP000190797">
    <property type="component" value="Chromosome"/>
</dbReference>
<dbReference type="STRING" id="1909395.BKM31_42750"/>